<dbReference type="AlphaFoldDB" id="A0A6J6QHU6"/>
<accession>A0A6J6QHU6</accession>
<dbReference type="EMBL" id="CAEZXX010000066">
    <property type="protein sequence ID" value="CAB4710112.1"/>
    <property type="molecule type" value="Genomic_DNA"/>
</dbReference>
<evidence type="ECO:0000313" key="1">
    <source>
        <dbReference type="EMBL" id="CAB4710112.1"/>
    </source>
</evidence>
<protein>
    <submittedName>
        <fullName evidence="1">Unannotated protein</fullName>
    </submittedName>
</protein>
<dbReference type="EMBL" id="CAFBLR010000157">
    <property type="protein sequence ID" value="CAB4881865.1"/>
    <property type="molecule type" value="Genomic_DNA"/>
</dbReference>
<reference evidence="1" key="1">
    <citation type="submission" date="2020-05" db="EMBL/GenBank/DDBJ databases">
        <authorList>
            <person name="Chiriac C."/>
            <person name="Salcher M."/>
            <person name="Ghai R."/>
            <person name="Kavagutti S V."/>
        </authorList>
    </citation>
    <scope>NUCLEOTIDE SEQUENCE</scope>
</reference>
<gene>
    <name evidence="1" type="ORF">UFOPK2602_01104</name>
    <name evidence="2" type="ORF">UFOPK3417_01446</name>
</gene>
<evidence type="ECO:0000313" key="2">
    <source>
        <dbReference type="EMBL" id="CAB4881865.1"/>
    </source>
</evidence>
<name>A0A6J6QHU6_9ZZZZ</name>
<sequence length="223" mass="24679">MCPVRARNSRALDHHLQRRRRRRCVRGNVRVQGNQVLECLGLVTPEAEHLSHHEQRTAAGLQGVGQDDLLLPHRVEQVVPGGQSPVVELLRKAVAIGHDAEHTGVPTRPVPGRILETRIDRLGRRGAIRLEHPFGTERIVELARAADEHIGEGRCGLGTQLCLEGAGRTAQQVDRHTGIRGRERSEELRVGGFVQGRIHREVAGYRRCGGRRRGRIGDEGAST</sequence>
<organism evidence="1">
    <name type="scientific">freshwater metagenome</name>
    <dbReference type="NCBI Taxonomy" id="449393"/>
    <lineage>
        <taxon>unclassified sequences</taxon>
        <taxon>metagenomes</taxon>
        <taxon>ecological metagenomes</taxon>
    </lineage>
</organism>
<proteinExistence type="predicted"/>